<keyword evidence="3" id="KW-1185">Reference proteome</keyword>
<reference evidence="2 3" key="1">
    <citation type="submission" date="2019-02" db="EMBL/GenBank/DDBJ databases">
        <title>Deep-cultivation of Planctomycetes and their phenomic and genomic characterization uncovers novel biology.</title>
        <authorList>
            <person name="Wiegand S."/>
            <person name="Jogler M."/>
            <person name="Boedeker C."/>
            <person name="Pinto D."/>
            <person name="Vollmers J."/>
            <person name="Rivas-Marin E."/>
            <person name="Kohn T."/>
            <person name="Peeters S.H."/>
            <person name="Heuer A."/>
            <person name="Rast P."/>
            <person name="Oberbeckmann S."/>
            <person name="Bunk B."/>
            <person name="Jeske O."/>
            <person name="Meyerdierks A."/>
            <person name="Storesund J.E."/>
            <person name="Kallscheuer N."/>
            <person name="Luecker S."/>
            <person name="Lage O.M."/>
            <person name="Pohl T."/>
            <person name="Merkel B.J."/>
            <person name="Hornburger P."/>
            <person name="Mueller R.-W."/>
            <person name="Bruemmer F."/>
            <person name="Labrenz M."/>
            <person name="Spormann A.M."/>
            <person name="Op Den Camp H."/>
            <person name="Overmann J."/>
            <person name="Amann R."/>
            <person name="Jetten M.S.M."/>
            <person name="Mascher T."/>
            <person name="Medema M.H."/>
            <person name="Devos D.P."/>
            <person name="Kaster A.-K."/>
            <person name="Ovreas L."/>
            <person name="Rohde M."/>
            <person name="Galperin M.Y."/>
            <person name="Jogler C."/>
        </authorList>
    </citation>
    <scope>NUCLEOTIDE SEQUENCE [LARGE SCALE GENOMIC DNA]</scope>
    <source>
        <strain evidence="2 3">Pla123a</strain>
    </source>
</reference>
<sequence length="148" mass="16222">MPVLLFVLQLAATLIMVGLIWFVQLVHYPLLGAVGEPQFAEYEQAHCRLTGYVVIPPMLVELATAAAMLAWRPDGVPRWVPLAGMGLLAVVWLSTFVLQAPAHGRLVGGYEAATHHLLVASNWLRTSAWTARGGLLGWVCWQLLSAQR</sequence>
<dbReference type="EMBL" id="SJPO01000009">
    <property type="protein sequence ID" value="TWT73825.1"/>
    <property type="molecule type" value="Genomic_DNA"/>
</dbReference>
<dbReference type="AlphaFoldDB" id="A0A5C5YH32"/>
<feature type="transmembrane region" description="Helical" evidence="1">
    <location>
        <begin position="49"/>
        <end position="73"/>
    </location>
</feature>
<accession>A0A5C5YH32</accession>
<keyword evidence="1" id="KW-0472">Membrane</keyword>
<evidence type="ECO:0000256" key="1">
    <source>
        <dbReference type="SAM" id="Phobius"/>
    </source>
</evidence>
<keyword evidence="1" id="KW-1133">Transmembrane helix</keyword>
<protein>
    <recommendedName>
        <fullName evidence="4">DUF1772 domain-containing protein</fullName>
    </recommendedName>
</protein>
<comment type="caution">
    <text evidence="2">The sequence shown here is derived from an EMBL/GenBank/DDBJ whole genome shotgun (WGS) entry which is preliminary data.</text>
</comment>
<evidence type="ECO:0000313" key="3">
    <source>
        <dbReference type="Proteomes" id="UP000318478"/>
    </source>
</evidence>
<dbReference type="OrthoDB" id="27509at2"/>
<keyword evidence="1" id="KW-0812">Transmembrane</keyword>
<gene>
    <name evidence="2" type="ORF">Pla123a_37190</name>
</gene>
<name>A0A5C5YH32_9BACT</name>
<proteinExistence type="predicted"/>
<evidence type="ECO:0000313" key="2">
    <source>
        <dbReference type="EMBL" id="TWT73825.1"/>
    </source>
</evidence>
<evidence type="ECO:0008006" key="4">
    <source>
        <dbReference type="Google" id="ProtNLM"/>
    </source>
</evidence>
<feature type="transmembrane region" description="Helical" evidence="1">
    <location>
        <begin position="6"/>
        <end position="28"/>
    </location>
</feature>
<dbReference type="RefSeq" id="WP_146589662.1">
    <property type="nucleotide sequence ID" value="NZ_SJPO01000009.1"/>
</dbReference>
<feature type="transmembrane region" description="Helical" evidence="1">
    <location>
        <begin position="79"/>
        <end position="98"/>
    </location>
</feature>
<organism evidence="2 3">
    <name type="scientific">Posidoniimonas polymericola</name>
    <dbReference type="NCBI Taxonomy" id="2528002"/>
    <lineage>
        <taxon>Bacteria</taxon>
        <taxon>Pseudomonadati</taxon>
        <taxon>Planctomycetota</taxon>
        <taxon>Planctomycetia</taxon>
        <taxon>Pirellulales</taxon>
        <taxon>Lacipirellulaceae</taxon>
        <taxon>Posidoniimonas</taxon>
    </lineage>
</organism>
<dbReference type="Proteomes" id="UP000318478">
    <property type="component" value="Unassembled WGS sequence"/>
</dbReference>